<sequence length="211" mass="22996">MRASCSPGEAIPCVSSRGGLVVAPSGRHPRGVMNAAKTFCERPQKLLSAPLSFRPSPLLLGPCRERTHQGDGQPSPQEKTRMHTRNVNVRTAAQESSRKMGENTVKAVTLPDRLPPLPGLALRIKWGMARVMLAIDRTKAECEMEDAQIEAQFEGYHDFRAGETAPPHMITDVPELVSAWKDGWGTAAEFAETAACPECQNNSGEPCWLHG</sequence>
<accession>A0A6H0A3A3</accession>
<evidence type="ECO:0000313" key="2">
    <source>
        <dbReference type="EMBL" id="QIS34362.1"/>
    </source>
</evidence>
<proteinExistence type="predicted"/>
<dbReference type="EMBL" id="MN842294">
    <property type="protein sequence ID" value="QIS34362.1"/>
    <property type="molecule type" value="Genomic_DNA"/>
</dbReference>
<geneLocation type="plasmid" evidence="2">
    <name>pG426-FII</name>
</geneLocation>
<name>A0A6H0A3A3_9ENTR</name>
<reference evidence="2" key="1">
    <citation type="submission" date="2019-12" db="EMBL/GenBank/DDBJ databases">
        <title>Compelete sequence of Tn6502.</title>
        <authorList>
            <person name="Zhou D."/>
        </authorList>
    </citation>
    <scope>NUCLEOTIDE SEQUENCE</scope>
    <source>
        <strain evidence="2">G426</strain>
        <plasmid evidence="2">pG426-FII</plasmid>
    </source>
</reference>
<protein>
    <submittedName>
        <fullName evidence="2">Uncharacterized protein</fullName>
    </submittedName>
</protein>
<keyword evidence="2" id="KW-0614">Plasmid</keyword>
<evidence type="ECO:0000256" key="1">
    <source>
        <dbReference type="SAM" id="MobiDB-lite"/>
    </source>
</evidence>
<organism evidence="2">
    <name type="scientific">Leclercia adecarboxylata</name>
    <dbReference type="NCBI Taxonomy" id="83655"/>
    <lineage>
        <taxon>Bacteria</taxon>
        <taxon>Pseudomonadati</taxon>
        <taxon>Pseudomonadota</taxon>
        <taxon>Gammaproteobacteria</taxon>
        <taxon>Enterobacterales</taxon>
        <taxon>Enterobacteriaceae</taxon>
        <taxon>Leclercia</taxon>
    </lineage>
</organism>
<feature type="region of interest" description="Disordered" evidence="1">
    <location>
        <begin position="61"/>
        <end position="86"/>
    </location>
</feature>
<dbReference type="AlphaFoldDB" id="A0A6H0A3A3"/>